<comment type="caution">
    <text evidence="1">The sequence shown here is derived from an EMBL/GenBank/DDBJ whole genome shotgun (WGS) entry which is preliminary data.</text>
</comment>
<dbReference type="RefSeq" id="WP_134113440.1">
    <property type="nucleotide sequence ID" value="NZ_SOBG01000006.1"/>
</dbReference>
<accession>A0AA46DYE0</accession>
<name>A0AA46DYE0_9FUSO</name>
<dbReference type="Proteomes" id="UP000294678">
    <property type="component" value="Unassembled WGS sequence"/>
</dbReference>
<gene>
    <name evidence="1" type="ORF">EV215_1572</name>
</gene>
<evidence type="ECO:0000313" key="2">
    <source>
        <dbReference type="Proteomes" id="UP000294678"/>
    </source>
</evidence>
<dbReference type="InterPro" id="IPR000801">
    <property type="entry name" value="Esterase-like"/>
</dbReference>
<dbReference type="InterPro" id="IPR050583">
    <property type="entry name" value="Mycobacterial_A85_antigen"/>
</dbReference>
<dbReference type="InterPro" id="IPR029058">
    <property type="entry name" value="AB_hydrolase_fold"/>
</dbReference>
<keyword evidence="2" id="KW-1185">Reference proteome</keyword>
<dbReference type="SUPFAM" id="SSF53474">
    <property type="entry name" value="alpha/beta-Hydrolases"/>
    <property type="match status" value="1"/>
</dbReference>
<reference evidence="1 2" key="1">
    <citation type="submission" date="2019-03" db="EMBL/GenBank/DDBJ databases">
        <title>Genomic Encyclopedia of Type Strains, Phase IV (KMG-IV): sequencing the most valuable type-strain genomes for metagenomic binning, comparative biology and taxonomic classification.</title>
        <authorList>
            <person name="Goeker M."/>
        </authorList>
    </citation>
    <scope>NUCLEOTIDE SEQUENCE [LARGE SCALE GENOMIC DNA]</scope>
    <source>
        <strain evidence="1 2">DSM 100055</strain>
    </source>
</reference>
<keyword evidence="1" id="KW-0378">Hydrolase</keyword>
<dbReference type="Pfam" id="PF00756">
    <property type="entry name" value="Esterase"/>
    <property type="match status" value="1"/>
</dbReference>
<dbReference type="PANTHER" id="PTHR48098:SF6">
    <property type="entry name" value="FERRI-BACILLIBACTIN ESTERASE BESA"/>
    <property type="match status" value="1"/>
</dbReference>
<organism evidence="1 2">
    <name type="scientific">Hypnocyclicus thermotrophus</name>
    <dbReference type="NCBI Taxonomy" id="1627895"/>
    <lineage>
        <taxon>Bacteria</taxon>
        <taxon>Fusobacteriati</taxon>
        <taxon>Fusobacteriota</taxon>
        <taxon>Fusobacteriia</taxon>
        <taxon>Fusobacteriales</taxon>
        <taxon>Fusobacteriaceae</taxon>
        <taxon>Hypnocyclicus</taxon>
    </lineage>
</organism>
<sequence length="272" mass="31649">MGKIITEEIYIKQLKKNRKVRIYLPNDYEKSDKKYPVIYMHDAQNIYNIGISAYGMEWNVDKTLDSIFEKTKKGFIVVGIDNASERNGAERITEYSPFINNNLYKITDKYNDGYTLGGKGDKYAEFIVNDLKLYIDKKYKTLSDRENTAIIGSSMGGFISIYIGLKYQNIFSKIGGLSNAIWFAENDMIQFIKNIKKENDMTIYLDVGTNETSDERVDNFNELYINGNKKTYEILKEKGFNVNFYLIEGAKHNEVYWAKRFSNVIEALFFNE</sequence>
<dbReference type="PANTHER" id="PTHR48098">
    <property type="entry name" value="ENTEROCHELIN ESTERASE-RELATED"/>
    <property type="match status" value="1"/>
</dbReference>
<dbReference type="Gene3D" id="3.40.50.1820">
    <property type="entry name" value="alpha/beta hydrolase"/>
    <property type="match status" value="1"/>
</dbReference>
<evidence type="ECO:0000313" key="1">
    <source>
        <dbReference type="EMBL" id="TDT69230.1"/>
    </source>
</evidence>
<dbReference type="GO" id="GO:0016787">
    <property type="term" value="F:hydrolase activity"/>
    <property type="evidence" value="ECO:0007669"/>
    <property type="project" value="UniProtKB-KW"/>
</dbReference>
<protein>
    <submittedName>
        <fullName evidence="1">Alpha/beta superfamily hydrolase</fullName>
    </submittedName>
</protein>
<dbReference type="EMBL" id="SOBG01000006">
    <property type="protein sequence ID" value="TDT69230.1"/>
    <property type="molecule type" value="Genomic_DNA"/>
</dbReference>
<proteinExistence type="predicted"/>
<dbReference type="AlphaFoldDB" id="A0AA46DYE0"/>